<dbReference type="Gene3D" id="3.30.457.10">
    <property type="entry name" value="Copper amine oxidase-like, N-terminal domain"/>
    <property type="match status" value="1"/>
</dbReference>
<dbReference type="Pfam" id="PF13620">
    <property type="entry name" value="CarboxypepD_reg"/>
    <property type="match status" value="1"/>
</dbReference>
<gene>
    <name evidence="2" type="ORF">D7M11_23860</name>
</gene>
<dbReference type="SUPFAM" id="SSF55383">
    <property type="entry name" value="Copper amine oxidase, domain N"/>
    <property type="match status" value="1"/>
</dbReference>
<reference evidence="2 3" key="1">
    <citation type="journal article" date="2007" name="Int. J. Syst. Evol. Microbiol.">
        <title>Paenibacillus ginsengarvi sp. nov., isolated from soil from ginseng cultivation.</title>
        <authorList>
            <person name="Yoon M.H."/>
            <person name="Ten L.N."/>
            <person name="Im W.T."/>
        </authorList>
    </citation>
    <scope>NUCLEOTIDE SEQUENCE [LARGE SCALE GENOMIC DNA]</scope>
    <source>
        <strain evidence="2 3">KCTC 13059</strain>
    </source>
</reference>
<comment type="caution">
    <text evidence="2">The sequence shown here is derived from an EMBL/GenBank/DDBJ whole genome shotgun (WGS) entry which is preliminary data.</text>
</comment>
<evidence type="ECO:0000313" key="3">
    <source>
        <dbReference type="Proteomes" id="UP000282311"/>
    </source>
</evidence>
<dbReference type="InterPro" id="IPR036582">
    <property type="entry name" value="Mao_N_sf"/>
</dbReference>
<dbReference type="Proteomes" id="UP000282311">
    <property type="component" value="Unassembled WGS sequence"/>
</dbReference>
<organism evidence="2 3">
    <name type="scientific">Paenibacillus ginsengarvi</name>
    <dbReference type="NCBI Taxonomy" id="400777"/>
    <lineage>
        <taxon>Bacteria</taxon>
        <taxon>Bacillati</taxon>
        <taxon>Bacillota</taxon>
        <taxon>Bacilli</taxon>
        <taxon>Bacillales</taxon>
        <taxon>Paenibacillaceae</taxon>
        <taxon>Paenibacillus</taxon>
    </lineage>
</organism>
<evidence type="ECO:0000313" key="2">
    <source>
        <dbReference type="EMBL" id="RKN77063.1"/>
    </source>
</evidence>
<dbReference type="InterPro" id="IPR008969">
    <property type="entry name" value="CarboxyPept-like_regulatory"/>
</dbReference>
<dbReference type="Pfam" id="PF07833">
    <property type="entry name" value="Cu_amine_oxidN1"/>
    <property type="match status" value="1"/>
</dbReference>
<dbReference type="AlphaFoldDB" id="A0A3B0BUF1"/>
<accession>A0A3B0BUF1</accession>
<dbReference type="EMBL" id="RBAH01000020">
    <property type="protein sequence ID" value="RKN77063.1"/>
    <property type="molecule type" value="Genomic_DNA"/>
</dbReference>
<keyword evidence="3" id="KW-1185">Reference proteome</keyword>
<sequence>MKMILKKVLTLLVVVLISGVISIHALANNGYKEIGIEIDGSKLDVVGLLVDGRTMVPMRAIFEKLQSDVKWDQETQSVTATKGSTIVKLTIGDVSTEVNTNIKTLDVPPMLIEGKTFVPLRFVSESLGAKVDYDASRSIASVLTTGTDHANSNANTPPKELSVEPFVVKGRVTDRQGKPLEGVDIIADNQLARDSYQEAFTDEDGYYRIDLPQINTTWNMISYYERKFEGAVQKFNLTSVTDRPFGGNKGAVRDFVWDDINGMVIIQYNYPDEEKWPEFSLDQVELTLTPVSPLIDGSEGKVIKEISTFSPDGPGLQSVPIAKYEISARWVPDGMKPIPMLVSKFATNQYAQSIVTSDFSAVVGTTKRVAIKVSFP</sequence>
<dbReference type="SUPFAM" id="SSF49464">
    <property type="entry name" value="Carboxypeptidase regulatory domain-like"/>
    <property type="match status" value="1"/>
</dbReference>
<proteinExistence type="predicted"/>
<protein>
    <recommendedName>
        <fullName evidence="1">Copper amine oxidase-like N-terminal domain-containing protein</fullName>
    </recommendedName>
</protein>
<dbReference type="InterPro" id="IPR012854">
    <property type="entry name" value="Cu_amine_oxidase-like_N"/>
</dbReference>
<dbReference type="Gene3D" id="2.60.40.1120">
    <property type="entry name" value="Carboxypeptidase-like, regulatory domain"/>
    <property type="match status" value="1"/>
</dbReference>
<evidence type="ECO:0000259" key="1">
    <source>
        <dbReference type="Pfam" id="PF07833"/>
    </source>
</evidence>
<feature type="domain" description="Copper amine oxidase-like N-terminal" evidence="1">
    <location>
        <begin position="38"/>
        <end position="137"/>
    </location>
</feature>
<name>A0A3B0BUF1_9BACL</name>